<gene>
    <name evidence="2" type="ORF">HMPREF9695_01652</name>
</gene>
<evidence type="ECO:0000313" key="2">
    <source>
        <dbReference type="EMBL" id="EKS39691.1"/>
    </source>
</evidence>
<keyword evidence="3" id="KW-1185">Reference proteome</keyword>
<reference evidence="2 3" key="1">
    <citation type="submission" date="2012-04" db="EMBL/GenBank/DDBJ databases">
        <title>The Genome Sequence of Afipia broomeae ATCC 49717.</title>
        <authorList>
            <consortium name="The Broad Institute Genome Sequencing Platform"/>
            <person name="Earl A."/>
            <person name="Ward D."/>
            <person name="Feldgarden M."/>
            <person name="Gevers D."/>
            <person name="Huys G."/>
            <person name="Walker B."/>
            <person name="Young S.K."/>
            <person name="Zeng Q."/>
            <person name="Gargeya S."/>
            <person name="Fitzgerald M."/>
            <person name="Haas B."/>
            <person name="Abouelleil A."/>
            <person name="Alvarado L."/>
            <person name="Arachchi H.M."/>
            <person name="Berlin A."/>
            <person name="Chapman S.B."/>
            <person name="Goldberg J."/>
            <person name="Griggs A."/>
            <person name="Gujja S."/>
            <person name="Hansen M."/>
            <person name="Howarth C."/>
            <person name="Imamovic A."/>
            <person name="Larimer J."/>
            <person name="McCowen C."/>
            <person name="Montmayeur A."/>
            <person name="Murphy C."/>
            <person name="Neiman D."/>
            <person name="Pearson M."/>
            <person name="Priest M."/>
            <person name="Roberts A."/>
            <person name="Saif S."/>
            <person name="Shea T."/>
            <person name="Sisk P."/>
            <person name="Sykes S."/>
            <person name="Wortman J."/>
            <person name="Nusbaum C."/>
            <person name="Birren B."/>
        </authorList>
    </citation>
    <scope>NUCLEOTIDE SEQUENCE [LARGE SCALE GENOMIC DNA]</scope>
    <source>
        <strain evidence="2 3">ATCC 49717</strain>
    </source>
</reference>
<dbReference type="AlphaFoldDB" id="K8PDQ7"/>
<feature type="transmembrane region" description="Helical" evidence="1">
    <location>
        <begin position="12"/>
        <end position="35"/>
    </location>
</feature>
<keyword evidence="1" id="KW-0812">Transmembrane</keyword>
<comment type="caution">
    <text evidence="2">The sequence shown here is derived from an EMBL/GenBank/DDBJ whole genome shotgun (WGS) entry which is preliminary data.</text>
</comment>
<accession>K8PDQ7</accession>
<dbReference type="RefSeq" id="WP_006020369.1">
    <property type="nucleotide sequence ID" value="NZ_KB375282.1"/>
</dbReference>
<dbReference type="PATRIC" id="fig|883078.3.peg.1691"/>
<keyword evidence="1" id="KW-0472">Membrane</keyword>
<proteinExistence type="predicted"/>
<sequence>MRLHLDDEKHETQVCLALVIAIMILTGSAILYMGAHTQVATQTVARIPLASPL</sequence>
<evidence type="ECO:0000313" key="3">
    <source>
        <dbReference type="Proteomes" id="UP000001096"/>
    </source>
</evidence>
<evidence type="ECO:0000256" key="1">
    <source>
        <dbReference type="SAM" id="Phobius"/>
    </source>
</evidence>
<dbReference type="Proteomes" id="UP000001096">
    <property type="component" value="Unassembled WGS sequence"/>
</dbReference>
<organism evidence="2 3">
    <name type="scientific">Afipia broomeae ATCC 49717</name>
    <dbReference type="NCBI Taxonomy" id="883078"/>
    <lineage>
        <taxon>Bacteria</taxon>
        <taxon>Pseudomonadati</taxon>
        <taxon>Pseudomonadota</taxon>
        <taxon>Alphaproteobacteria</taxon>
        <taxon>Hyphomicrobiales</taxon>
        <taxon>Nitrobacteraceae</taxon>
        <taxon>Afipia</taxon>
    </lineage>
</organism>
<name>K8PDQ7_9BRAD</name>
<protein>
    <submittedName>
        <fullName evidence="2">Uncharacterized protein</fullName>
    </submittedName>
</protein>
<keyword evidence="1" id="KW-1133">Transmembrane helix</keyword>
<dbReference type="HOGENOM" id="CLU_3057726_0_0_5"/>
<dbReference type="EMBL" id="AGWX01000002">
    <property type="protein sequence ID" value="EKS39691.1"/>
    <property type="molecule type" value="Genomic_DNA"/>
</dbReference>